<accession>A0A8K0X8V0</accession>
<gene>
    <name evidence="2" type="ORF">B0T11DRAFT_4449</name>
</gene>
<organism evidence="2 3">
    <name type="scientific">Plectosphaerella cucumerina</name>
    <dbReference type="NCBI Taxonomy" id="40658"/>
    <lineage>
        <taxon>Eukaryota</taxon>
        <taxon>Fungi</taxon>
        <taxon>Dikarya</taxon>
        <taxon>Ascomycota</taxon>
        <taxon>Pezizomycotina</taxon>
        <taxon>Sordariomycetes</taxon>
        <taxon>Hypocreomycetidae</taxon>
        <taxon>Glomerellales</taxon>
        <taxon>Plectosphaerellaceae</taxon>
        <taxon>Plectosphaerella</taxon>
    </lineage>
</organism>
<sequence length="249" mass="26016">MVVDSVGGGHQWGRLVVGARSEAAGAGQDSGLLLLPLPVKMSCQLSAFFGPGLLQVGPATDFLGRYCTCDPRATACRVAGYVEHRGRGSSGLKKQGRAMSWPAGQGDSGSDAEDSMTSGKTKGETGRRINGRRGAVGRRLKPGLSLEGGWETWAVPVPCGRARLRSPRPPSAERQELDMSRDYASMLGVGLLEGQIARCCGARYGTSRRGDGTKRVILAQSALLGRNGGAWTMLSRGAGDLGDTGRLAA</sequence>
<evidence type="ECO:0000313" key="2">
    <source>
        <dbReference type="EMBL" id="KAH7374943.1"/>
    </source>
</evidence>
<evidence type="ECO:0000313" key="3">
    <source>
        <dbReference type="Proteomes" id="UP000813385"/>
    </source>
</evidence>
<protein>
    <submittedName>
        <fullName evidence="2">Uncharacterized protein</fullName>
    </submittedName>
</protein>
<keyword evidence="3" id="KW-1185">Reference proteome</keyword>
<feature type="region of interest" description="Disordered" evidence="1">
    <location>
        <begin position="86"/>
        <end position="129"/>
    </location>
</feature>
<name>A0A8K0X8V0_9PEZI</name>
<evidence type="ECO:0000256" key="1">
    <source>
        <dbReference type="SAM" id="MobiDB-lite"/>
    </source>
</evidence>
<dbReference type="AlphaFoldDB" id="A0A8K0X8V0"/>
<dbReference type="Proteomes" id="UP000813385">
    <property type="component" value="Unassembled WGS sequence"/>
</dbReference>
<reference evidence="2" key="1">
    <citation type="journal article" date="2021" name="Nat. Commun.">
        <title>Genetic determinants of endophytism in the Arabidopsis root mycobiome.</title>
        <authorList>
            <person name="Mesny F."/>
            <person name="Miyauchi S."/>
            <person name="Thiergart T."/>
            <person name="Pickel B."/>
            <person name="Atanasova L."/>
            <person name="Karlsson M."/>
            <person name="Huettel B."/>
            <person name="Barry K.W."/>
            <person name="Haridas S."/>
            <person name="Chen C."/>
            <person name="Bauer D."/>
            <person name="Andreopoulos W."/>
            <person name="Pangilinan J."/>
            <person name="LaButti K."/>
            <person name="Riley R."/>
            <person name="Lipzen A."/>
            <person name="Clum A."/>
            <person name="Drula E."/>
            <person name="Henrissat B."/>
            <person name="Kohler A."/>
            <person name="Grigoriev I.V."/>
            <person name="Martin F.M."/>
            <person name="Hacquard S."/>
        </authorList>
    </citation>
    <scope>NUCLEOTIDE SEQUENCE</scope>
    <source>
        <strain evidence="2">MPI-CAGE-AT-0016</strain>
    </source>
</reference>
<dbReference type="EMBL" id="JAGPXD010000001">
    <property type="protein sequence ID" value="KAH7374943.1"/>
    <property type="molecule type" value="Genomic_DNA"/>
</dbReference>
<proteinExistence type="predicted"/>
<comment type="caution">
    <text evidence="2">The sequence shown here is derived from an EMBL/GenBank/DDBJ whole genome shotgun (WGS) entry which is preliminary data.</text>
</comment>